<evidence type="ECO:0008006" key="4">
    <source>
        <dbReference type="Google" id="ProtNLM"/>
    </source>
</evidence>
<proteinExistence type="predicted"/>
<gene>
    <name evidence="2" type="ORF">ABIC55_000898</name>
</gene>
<sequence length="35" mass="3973">MTTYEILSLLMTLSGGWIAFMSVSLSVIFFLSRKE</sequence>
<evidence type="ECO:0000256" key="1">
    <source>
        <dbReference type="SAM" id="Phobius"/>
    </source>
</evidence>
<reference evidence="2 3" key="1">
    <citation type="submission" date="2024-06" db="EMBL/GenBank/DDBJ databases">
        <title>Sorghum-associated microbial communities from plants grown in Nebraska, USA.</title>
        <authorList>
            <person name="Schachtman D."/>
        </authorList>
    </citation>
    <scope>NUCLEOTIDE SEQUENCE [LARGE SCALE GENOMIC DNA]</scope>
    <source>
        <strain evidence="2 3">1288</strain>
    </source>
</reference>
<protein>
    <recommendedName>
        <fullName evidence="4">Holin-like toxin</fullName>
    </recommendedName>
</protein>
<keyword evidence="1" id="KW-1133">Transmembrane helix</keyword>
<feature type="transmembrane region" description="Helical" evidence="1">
    <location>
        <begin position="6"/>
        <end position="31"/>
    </location>
</feature>
<dbReference type="EMBL" id="JBEPME010000001">
    <property type="protein sequence ID" value="MET3655814.1"/>
    <property type="molecule type" value="Genomic_DNA"/>
</dbReference>
<accession>A0ABV2K415</accession>
<evidence type="ECO:0000313" key="3">
    <source>
        <dbReference type="Proteomes" id="UP001549104"/>
    </source>
</evidence>
<keyword evidence="1" id="KW-0472">Membrane</keyword>
<organism evidence="2 3">
    <name type="scientific">Sporosarcina psychrophila</name>
    <name type="common">Bacillus psychrophilus</name>
    <dbReference type="NCBI Taxonomy" id="1476"/>
    <lineage>
        <taxon>Bacteria</taxon>
        <taxon>Bacillati</taxon>
        <taxon>Bacillota</taxon>
        <taxon>Bacilli</taxon>
        <taxon>Bacillales</taxon>
        <taxon>Caryophanaceae</taxon>
        <taxon>Sporosarcina</taxon>
    </lineage>
</organism>
<dbReference type="Proteomes" id="UP001549104">
    <property type="component" value="Unassembled WGS sequence"/>
</dbReference>
<keyword evidence="1" id="KW-0812">Transmembrane</keyword>
<keyword evidence="3" id="KW-1185">Reference proteome</keyword>
<comment type="caution">
    <text evidence="2">The sequence shown here is derived from an EMBL/GenBank/DDBJ whole genome shotgun (WGS) entry which is preliminary data.</text>
</comment>
<name>A0ABV2K415_SPOPS</name>
<evidence type="ECO:0000313" key="2">
    <source>
        <dbReference type="EMBL" id="MET3655814.1"/>
    </source>
</evidence>